<name>A0A098DZK0_GIBZE</name>
<reference evidence="2 3" key="1">
    <citation type="journal article" date="2007" name="Science">
        <title>The Fusarium graminearum genome reveals a link between localized polymorphism and pathogen specialization.</title>
        <authorList>
            <person name="Cuomo C.A."/>
            <person name="Gueldener U."/>
            <person name="Xu J.-R."/>
            <person name="Trail F."/>
            <person name="Turgeon B.G."/>
            <person name="Di Pietro A."/>
            <person name="Walton J.D."/>
            <person name="Ma L.-J."/>
            <person name="Baker S.E."/>
            <person name="Rep M."/>
            <person name="Adam G."/>
            <person name="Antoniw J."/>
            <person name="Baldwin T."/>
            <person name="Calvo S.E."/>
            <person name="Chang Y.-L."/>
            <person name="DeCaprio D."/>
            <person name="Gale L.R."/>
            <person name="Gnerre S."/>
            <person name="Goswami R.S."/>
            <person name="Hammond-Kosack K."/>
            <person name="Harris L.J."/>
            <person name="Hilburn K."/>
            <person name="Kennell J.C."/>
            <person name="Kroken S."/>
            <person name="Magnuson J.K."/>
            <person name="Mannhaupt G."/>
            <person name="Mauceli E.W."/>
            <person name="Mewes H.-W."/>
            <person name="Mitterbauer R."/>
            <person name="Muehlbauer G."/>
            <person name="Muensterkoetter M."/>
            <person name="Nelson D."/>
            <person name="O'Donnell K."/>
            <person name="Ouellet T."/>
            <person name="Qi W."/>
            <person name="Quesneville H."/>
            <person name="Roncero M.I.G."/>
            <person name="Seong K.-Y."/>
            <person name="Tetko I.V."/>
            <person name="Urban M."/>
            <person name="Waalwijk C."/>
            <person name="Ward T.J."/>
            <person name="Yao J."/>
            <person name="Birren B.W."/>
            <person name="Kistler H.C."/>
        </authorList>
    </citation>
    <scope>NUCLEOTIDE SEQUENCE [LARGE SCALE GENOMIC DNA]</scope>
    <source>
        <strain evidence="3">ATCC MYA-4620 / CBS 123657 / FGSC 9075 / NRRL 31084 / PH-1</strain>
        <strain evidence="2">PH-1 / ATCC MYA-4620 / FGSC 9075 / NRRL 31084</strain>
    </source>
</reference>
<reference evidence="1 3" key="3">
    <citation type="journal article" date="2015" name="BMC Genomics">
        <title>The completed genome sequence of the pathogenic ascomycete fungus Fusarium graminearum.</title>
        <authorList>
            <person name="King R."/>
            <person name="Urban M."/>
            <person name="Hammond-Kosack M.C."/>
            <person name="Hassani-Pak K."/>
            <person name="Hammond-Kosack K.E."/>
        </authorList>
    </citation>
    <scope>NUCLEOTIDE SEQUENCE [LARGE SCALE GENOMIC DNA]</scope>
    <source>
        <strain evidence="3">ATCC MYA-4620 / CBS 123657 / FGSC 9075 / NRRL 31084 / PH-1</strain>
        <strain evidence="1">PH-1</strain>
    </source>
</reference>
<dbReference type="EnsemblFungi" id="CEF86804">
    <property type="protein sequence ID" value="CEF86804"/>
    <property type="gene ID" value="FGRRES_16445"/>
</dbReference>
<accession>A0A098DZK0</accession>
<sequence length="134" mass="15798">MSQATSNAEEFRSLYQTYIESCNARDYEVMKSFYASPVNVMDKRQEPDDIIARCKLLFESFPDWKWEVRHMVIEGDYMTVRFKDSGTHQGEFRGYQATGRKVETTEVTLYHVVDGKFTEIWPLIDFDTVVEQIK</sequence>
<protein>
    <submittedName>
        <fullName evidence="1">Chromosome 3, complete genome</fullName>
    </submittedName>
</protein>
<reference evidence="2 3" key="2">
    <citation type="journal article" date="2010" name="Nature">
        <title>Comparative genomics reveals mobile pathogenicity chromosomes in Fusarium.</title>
        <authorList>
            <person name="Ma L.J."/>
            <person name="van der Does H.C."/>
            <person name="Borkovich K.A."/>
            <person name="Coleman J.J."/>
            <person name="Daboussi M.J."/>
            <person name="Di Pietro A."/>
            <person name="Dufresne M."/>
            <person name="Freitag M."/>
            <person name="Grabherr M."/>
            <person name="Henrissat B."/>
            <person name="Houterman P.M."/>
            <person name="Kang S."/>
            <person name="Shim W.B."/>
            <person name="Woloshuk C."/>
            <person name="Xie X."/>
            <person name="Xu J.R."/>
            <person name="Antoniw J."/>
            <person name="Baker S.E."/>
            <person name="Bluhm B.H."/>
            <person name="Breakspear A."/>
            <person name="Brown D.W."/>
            <person name="Butchko R.A."/>
            <person name="Chapman S."/>
            <person name="Coulson R."/>
            <person name="Coutinho P.M."/>
            <person name="Danchin E.G."/>
            <person name="Diener A."/>
            <person name="Gale L.R."/>
            <person name="Gardiner D.M."/>
            <person name="Goff S."/>
            <person name="Hammond-Kosack K.E."/>
            <person name="Hilburn K."/>
            <person name="Hua-Van A."/>
            <person name="Jonkers W."/>
            <person name="Kazan K."/>
            <person name="Kodira C.D."/>
            <person name="Koehrsen M."/>
            <person name="Kumar L."/>
            <person name="Lee Y.H."/>
            <person name="Li L."/>
            <person name="Manners J.M."/>
            <person name="Miranda-Saavedra D."/>
            <person name="Mukherjee M."/>
            <person name="Park G."/>
            <person name="Park J."/>
            <person name="Park S.Y."/>
            <person name="Proctor R.H."/>
            <person name="Regev A."/>
            <person name="Ruiz-Roldan M.C."/>
            <person name="Sain D."/>
            <person name="Sakthikumar S."/>
            <person name="Sykes S."/>
            <person name="Schwartz D.C."/>
            <person name="Turgeon B.G."/>
            <person name="Wapinski I."/>
            <person name="Yoder O."/>
            <person name="Young S."/>
            <person name="Zeng Q."/>
            <person name="Zhou S."/>
            <person name="Galagan J."/>
            <person name="Cuomo C.A."/>
            <person name="Kistler H.C."/>
            <person name="Rep M."/>
        </authorList>
    </citation>
    <scope>GENOME REANNOTATION</scope>
    <source>
        <strain evidence="3">ATCC MYA-4620 / CBS 123657 / FGSC 9075 / NRRL 31084 / PH-1</strain>
        <strain evidence="2">PH-1 / ATCC MYA-4620 / FGSC 9075 / NRRL 31084</strain>
    </source>
</reference>
<dbReference type="SUPFAM" id="SSF54427">
    <property type="entry name" value="NTF2-like"/>
    <property type="match status" value="1"/>
</dbReference>
<dbReference type="GO" id="GO:0030638">
    <property type="term" value="P:polyketide metabolic process"/>
    <property type="evidence" value="ECO:0007669"/>
    <property type="project" value="InterPro"/>
</dbReference>
<evidence type="ECO:0000313" key="2">
    <source>
        <dbReference type="EnsemblFungi" id="CEF86804"/>
    </source>
</evidence>
<evidence type="ECO:0000313" key="3">
    <source>
        <dbReference type="Proteomes" id="UP000070720"/>
    </source>
</evidence>
<dbReference type="Pfam" id="PF07366">
    <property type="entry name" value="SnoaL"/>
    <property type="match status" value="1"/>
</dbReference>
<accession>A0A0E0SK41</accession>
<dbReference type="InterPro" id="IPR032710">
    <property type="entry name" value="NTF2-like_dom_sf"/>
</dbReference>
<keyword evidence="3" id="KW-1185">Reference proteome</keyword>
<dbReference type="EMBL" id="HG970334">
    <property type="protein sequence ID" value="CEF86804.1"/>
    <property type="molecule type" value="Genomic_DNA"/>
</dbReference>
<dbReference type="Proteomes" id="UP000070720">
    <property type="component" value="Chromosome 3"/>
</dbReference>
<gene>
    <name evidence="1" type="ORF">FGRAMPH1_01T16673</name>
</gene>
<organism evidence="1 3">
    <name type="scientific">Gibberella zeae (strain ATCC MYA-4620 / CBS 123657 / FGSC 9075 / NRRL 31084 / PH-1)</name>
    <name type="common">Wheat head blight fungus</name>
    <name type="synonym">Fusarium graminearum</name>
    <dbReference type="NCBI Taxonomy" id="229533"/>
    <lineage>
        <taxon>Eukaryota</taxon>
        <taxon>Fungi</taxon>
        <taxon>Dikarya</taxon>
        <taxon>Ascomycota</taxon>
        <taxon>Pezizomycotina</taxon>
        <taxon>Sordariomycetes</taxon>
        <taxon>Hypocreomycetidae</taxon>
        <taxon>Hypocreales</taxon>
        <taxon>Nectriaceae</taxon>
        <taxon>Fusarium</taxon>
    </lineage>
</organism>
<dbReference type="PANTHER" id="PTHR38436:SF1">
    <property type="entry name" value="ESTER CYCLASE"/>
    <property type="match status" value="1"/>
</dbReference>
<dbReference type="VEuPathDB" id="FungiDB:FGRAMPH1_01G16673"/>
<dbReference type="Gene3D" id="3.10.450.50">
    <property type="match status" value="1"/>
</dbReference>
<evidence type="ECO:0000313" key="1">
    <source>
        <dbReference type="EMBL" id="CEF86804.1"/>
    </source>
</evidence>
<reference evidence="2" key="4">
    <citation type="submission" date="2017-01" db="UniProtKB">
        <authorList>
            <consortium name="EnsemblFungi"/>
        </authorList>
    </citation>
    <scope>IDENTIFICATION</scope>
    <source>
        <strain evidence="2">PH-1 / ATCC MYA-4620 / FGSC 9075 / NRRL 31084</strain>
    </source>
</reference>
<dbReference type="AlphaFoldDB" id="A0A098DZK0"/>
<dbReference type="PANTHER" id="PTHR38436">
    <property type="entry name" value="POLYKETIDE CYCLASE SNOAL-LIKE DOMAIN"/>
    <property type="match status" value="1"/>
</dbReference>
<dbReference type="InterPro" id="IPR009959">
    <property type="entry name" value="Cyclase_SnoaL-like"/>
</dbReference>
<dbReference type="InParanoid" id="A0A098DZK0"/>
<proteinExistence type="predicted"/>